<keyword evidence="10" id="KW-0472">Membrane</keyword>
<dbReference type="SMART" id="SM00448">
    <property type="entry name" value="REC"/>
    <property type="match status" value="1"/>
</dbReference>
<accession>A0AAW4VX07</accession>
<evidence type="ECO:0000259" key="11">
    <source>
        <dbReference type="PROSITE" id="PS50109"/>
    </source>
</evidence>
<dbReference type="Gene3D" id="3.40.50.2300">
    <property type="match status" value="1"/>
</dbReference>
<comment type="catalytic activity">
    <reaction evidence="1">
        <text>ATP + protein L-histidine = ADP + protein N-phospho-L-histidine.</text>
        <dbReference type="EC" id="2.7.13.3"/>
    </reaction>
</comment>
<dbReference type="PANTHER" id="PTHR43047">
    <property type="entry name" value="TWO-COMPONENT HISTIDINE PROTEIN KINASE"/>
    <property type="match status" value="1"/>
</dbReference>
<evidence type="ECO:0000256" key="8">
    <source>
        <dbReference type="ARBA" id="ARBA00024867"/>
    </source>
</evidence>
<dbReference type="Gene3D" id="1.10.287.130">
    <property type="match status" value="1"/>
</dbReference>
<dbReference type="Pfam" id="PF02518">
    <property type="entry name" value="HATPase_c"/>
    <property type="match status" value="1"/>
</dbReference>
<dbReference type="Gene3D" id="3.30.565.10">
    <property type="entry name" value="Histidine kinase-like ATPase, C-terminal domain"/>
    <property type="match status" value="1"/>
</dbReference>
<evidence type="ECO:0000256" key="1">
    <source>
        <dbReference type="ARBA" id="ARBA00000085"/>
    </source>
</evidence>
<keyword evidence="5" id="KW-0808">Transferase</keyword>
<feature type="modified residue" description="4-aspartylphosphate" evidence="9">
    <location>
        <position position="647"/>
    </location>
</feature>
<dbReference type="InterPro" id="IPR005467">
    <property type="entry name" value="His_kinase_dom"/>
</dbReference>
<dbReference type="InterPro" id="IPR003661">
    <property type="entry name" value="HisK_dim/P_dom"/>
</dbReference>
<dbReference type="EC" id="2.7.13.3" evidence="2"/>
<dbReference type="PANTHER" id="PTHR43047:SF72">
    <property type="entry name" value="OSMOSENSING HISTIDINE PROTEIN KINASE SLN1"/>
    <property type="match status" value="1"/>
</dbReference>
<evidence type="ECO:0000313" key="13">
    <source>
        <dbReference type="EMBL" id="MCC2177491.1"/>
    </source>
</evidence>
<dbReference type="InterPro" id="IPR004358">
    <property type="entry name" value="Sig_transdc_His_kin-like_C"/>
</dbReference>
<dbReference type="SUPFAM" id="SSF55874">
    <property type="entry name" value="ATPase domain of HSP90 chaperone/DNA topoisomerase II/histidine kinase"/>
    <property type="match status" value="1"/>
</dbReference>
<dbReference type="PROSITE" id="PS50110">
    <property type="entry name" value="RESPONSE_REGULATORY"/>
    <property type="match status" value="1"/>
</dbReference>
<evidence type="ECO:0000256" key="7">
    <source>
        <dbReference type="ARBA" id="ARBA00023012"/>
    </source>
</evidence>
<dbReference type="GO" id="GO:0009927">
    <property type="term" value="F:histidine phosphotransfer kinase activity"/>
    <property type="evidence" value="ECO:0007669"/>
    <property type="project" value="TreeGrafter"/>
</dbReference>
<dbReference type="CDD" id="cd00082">
    <property type="entry name" value="HisKA"/>
    <property type="match status" value="1"/>
</dbReference>
<sequence>MLQIRKGKATRRYERIAAAIGAVLVIVVGFNTMRAESAQTREQLGNTIDYVKEQCTTYTRYNAAAVTKSLMRIMDNAQQVNRNIGYEGSAVDEDRLRFYAQEQRLTGIILLGTDGSVQCEYNGDLLNFQTLQEYIERDTVLDVVRYPQKTYASRIDLPDGSYVDISAYGRTDVPGVIVAYYHTTAEYARNYTLTIQGSLAGYNTRDDGVIVVANGDRIIASNDEELADTKVEDSRILQQIKANLSSATVGHFKCDGSIYFGGLDRSRDYYIYAYVSDRMVATDMVKNMMAALIIYLVMLTAIQMFRRRSAREYLAERDRREREFREQLMESAEKAEQANRAKTEFLQRMSHDIRTPINGIRGMIEIANYYKDDPDKQTECRKKIWDASGLLLELVNEVLDMGKLESGEIMLEEREFDLKELLDSVGMVVDKQARERGITIITDGYPVEHRCLIGSPLHLRRLLMNIISNAVKYNRMGGEIRLGCCEKPSADPETAQIEFTCADTGIGMSEEFQKHVFEPFAQERDTARSEYGGTGLGMPIAKSLAEKMGGTLSFVSRQGVGTTFTLSLPFRICHAPEKRNKPKRLLQTSSIAGLHVLVAEDNKMNMEIAEFVLNVEEAFIIKAVNGEEAVRIFADSRPGEIDAILMDVMMPVMDGLEATRRIRAMKRPDARTIPIIAMTANAFAEDRQRAFAAGMDMHIAKPLEGSEMVETLERFVKSSRK</sequence>
<dbReference type="Pfam" id="PF00512">
    <property type="entry name" value="HisKA"/>
    <property type="match status" value="1"/>
</dbReference>
<dbReference type="InterPro" id="IPR036890">
    <property type="entry name" value="HATPase_C_sf"/>
</dbReference>
<feature type="domain" description="Response regulatory" evidence="12">
    <location>
        <begin position="595"/>
        <end position="716"/>
    </location>
</feature>
<keyword evidence="10" id="KW-0812">Transmembrane</keyword>
<feature type="domain" description="Histidine kinase" evidence="11">
    <location>
        <begin position="348"/>
        <end position="572"/>
    </location>
</feature>
<evidence type="ECO:0000256" key="3">
    <source>
        <dbReference type="ARBA" id="ARBA00018672"/>
    </source>
</evidence>
<dbReference type="CDD" id="cd17546">
    <property type="entry name" value="REC_hyHK_CKI1_RcsC-like"/>
    <property type="match status" value="1"/>
</dbReference>
<dbReference type="InterPro" id="IPR036097">
    <property type="entry name" value="HisK_dim/P_sf"/>
</dbReference>
<dbReference type="InterPro" id="IPR003594">
    <property type="entry name" value="HATPase_dom"/>
</dbReference>
<proteinExistence type="predicted"/>
<dbReference type="SUPFAM" id="SSF52172">
    <property type="entry name" value="CheY-like"/>
    <property type="match status" value="1"/>
</dbReference>
<keyword evidence="4 9" id="KW-0597">Phosphoprotein</keyword>
<dbReference type="SMART" id="SM00388">
    <property type="entry name" value="HisKA"/>
    <property type="match status" value="1"/>
</dbReference>
<evidence type="ECO:0000313" key="14">
    <source>
        <dbReference type="Proteomes" id="UP001298753"/>
    </source>
</evidence>
<dbReference type="Proteomes" id="UP001298753">
    <property type="component" value="Unassembled WGS sequence"/>
</dbReference>
<dbReference type="InterPro" id="IPR011006">
    <property type="entry name" value="CheY-like_superfamily"/>
</dbReference>
<keyword evidence="6" id="KW-0418">Kinase</keyword>
<dbReference type="PRINTS" id="PR00344">
    <property type="entry name" value="BCTRLSENSOR"/>
</dbReference>
<dbReference type="AlphaFoldDB" id="A0AAW4VX07"/>
<evidence type="ECO:0000256" key="5">
    <source>
        <dbReference type="ARBA" id="ARBA00022679"/>
    </source>
</evidence>
<evidence type="ECO:0000259" key="12">
    <source>
        <dbReference type="PROSITE" id="PS50110"/>
    </source>
</evidence>
<evidence type="ECO:0000256" key="9">
    <source>
        <dbReference type="PROSITE-ProRule" id="PRU00169"/>
    </source>
</evidence>
<protein>
    <recommendedName>
        <fullName evidence="3">Stage 0 sporulation protein A homolog</fullName>
        <ecNumber evidence="2">2.7.13.3</ecNumber>
    </recommendedName>
</protein>
<keyword evidence="14" id="KW-1185">Reference proteome</keyword>
<dbReference type="EMBL" id="JAJEPX010000036">
    <property type="protein sequence ID" value="MCC2177491.1"/>
    <property type="molecule type" value="Genomic_DNA"/>
</dbReference>
<evidence type="ECO:0000256" key="10">
    <source>
        <dbReference type="SAM" id="Phobius"/>
    </source>
</evidence>
<keyword evidence="10" id="KW-1133">Transmembrane helix</keyword>
<dbReference type="RefSeq" id="WP_227601025.1">
    <property type="nucleotide sequence ID" value="NZ_JAJEPX010000036.1"/>
</dbReference>
<evidence type="ECO:0000256" key="4">
    <source>
        <dbReference type="ARBA" id="ARBA00022553"/>
    </source>
</evidence>
<organism evidence="13 14">
    <name type="scientific">Agathobaculum butyriciproducens</name>
    <dbReference type="NCBI Taxonomy" id="1628085"/>
    <lineage>
        <taxon>Bacteria</taxon>
        <taxon>Bacillati</taxon>
        <taxon>Bacillota</taxon>
        <taxon>Clostridia</taxon>
        <taxon>Eubacteriales</taxon>
        <taxon>Butyricicoccaceae</taxon>
        <taxon>Agathobaculum</taxon>
    </lineage>
</organism>
<dbReference type="Pfam" id="PF00072">
    <property type="entry name" value="Response_reg"/>
    <property type="match status" value="1"/>
</dbReference>
<feature type="transmembrane region" description="Helical" evidence="10">
    <location>
        <begin position="12"/>
        <end position="33"/>
    </location>
</feature>
<comment type="caution">
    <text evidence="13">The sequence shown here is derived from an EMBL/GenBank/DDBJ whole genome shotgun (WGS) entry which is preliminary data.</text>
</comment>
<gene>
    <name evidence="13" type="ORF">LKD22_10200</name>
</gene>
<dbReference type="PROSITE" id="PS50109">
    <property type="entry name" value="HIS_KIN"/>
    <property type="match status" value="1"/>
</dbReference>
<keyword evidence="7" id="KW-0902">Two-component regulatory system</keyword>
<dbReference type="GO" id="GO:0000155">
    <property type="term" value="F:phosphorelay sensor kinase activity"/>
    <property type="evidence" value="ECO:0007669"/>
    <property type="project" value="InterPro"/>
</dbReference>
<dbReference type="SMART" id="SM00387">
    <property type="entry name" value="HATPase_c"/>
    <property type="match status" value="1"/>
</dbReference>
<name>A0AAW4VX07_9FIRM</name>
<dbReference type="GeneID" id="98661482"/>
<reference evidence="13 14" key="1">
    <citation type="submission" date="2021-10" db="EMBL/GenBank/DDBJ databases">
        <title>Anaerobic single-cell dispensing facilitates the cultivation of human gut bacteria.</title>
        <authorList>
            <person name="Afrizal A."/>
        </authorList>
    </citation>
    <scope>NUCLEOTIDE SEQUENCE [LARGE SCALE GENOMIC DNA]</scope>
    <source>
        <strain evidence="13 14">CLA-AA-H270</strain>
    </source>
</reference>
<evidence type="ECO:0000256" key="2">
    <source>
        <dbReference type="ARBA" id="ARBA00012438"/>
    </source>
</evidence>
<comment type="function">
    <text evidence="8">May play the central regulatory role in sporulation. It may be an element of the effector pathway responsible for the activation of sporulation genes in response to nutritional stress. Spo0A may act in concert with spo0H (a sigma factor) to control the expression of some genes that are critical to the sporulation process.</text>
</comment>
<dbReference type="GO" id="GO:0005886">
    <property type="term" value="C:plasma membrane"/>
    <property type="evidence" value="ECO:0007669"/>
    <property type="project" value="TreeGrafter"/>
</dbReference>
<dbReference type="SUPFAM" id="SSF47384">
    <property type="entry name" value="Homodimeric domain of signal transducing histidine kinase"/>
    <property type="match status" value="1"/>
</dbReference>
<evidence type="ECO:0000256" key="6">
    <source>
        <dbReference type="ARBA" id="ARBA00022777"/>
    </source>
</evidence>
<dbReference type="InterPro" id="IPR001789">
    <property type="entry name" value="Sig_transdc_resp-reg_receiver"/>
</dbReference>